<evidence type="ECO:0000313" key="4">
    <source>
        <dbReference type="Proteomes" id="UP000605846"/>
    </source>
</evidence>
<protein>
    <submittedName>
        <fullName evidence="3">Uncharacterized protein</fullName>
    </submittedName>
</protein>
<keyword evidence="2" id="KW-0812">Transmembrane</keyword>
<keyword evidence="4" id="KW-1185">Reference proteome</keyword>
<dbReference type="Proteomes" id="UP000605846">
    <property type="component" value="Unassembled WGS sequence"/>
</dbReference>
<organism evidence="3 4">
    <name type="scientific">Apophysomyces ossiformis</name>
    <dbReference type="NCBI Taxonomy" id="679940"/>
    <lineage>
        <taxon>Eukaryota</taxon>
        <taxon>Fungi</taxon>
        <taxon>Fungi incertae sedis</taxon>
        <taxon>Mucoromycota</taxon>
        <taxon>Mucoromycotina</taxon>
        <taxon>Mucoromycetes</taxon>
        <taxon>Mucorales</taxon>
        <taxon>Mucorineae</taxon>
        <taxon>Mucoraceae</taxon>
        <taxon>Apophysomyces</taxon>
    </lineage>
</organism>
<feature type="compositionally biased region" description="Acidic residues" evidence="1">
    <location>
        <begin position="232"/>
        <end position="251"/>
    </location>
</feature>
<dbReference type="EMBL" id="JABAYA010000010">
    <property type="protein sequence ID" value="KAF7731411.1"/>
    <property type="molecule type" value="Genomic_DNA"/>
</dbReference>
<keyword evidence="2" id="KW-1133">Transmembrane helix</keyword>
<comment type="caution">
    <text evidence="3">The sequence shown here is derived from an EMBL/GenBank/DDBJ whole genome shotgun (WGS) entry which is preliminary data.</text>
</comment>
<accession>A0A8H7BX29</accession>
<gene>
    <name evidence="3" type="ORF">EC973_000219</name>
</gene>
<dbReference type="OrthoDB" id="9909019at2759"/>
<keyword evidence="2" id="KW-0472">Membrane</keyword>
<sequence>MTFSAPLLRRWTQRSRNPFWEQNEWYRQHGYQTPIDPYLILQWVCSILLDIAFFCYLGEFVSDIPATDYEEIQQLLTYWSLADDSVAIQSTSSWPLAAWSWYIMLGLGTAVKILSITTSAISTEDPVVAAQREQVPRSKTYVRKYGVPVIDSTTGICAIRVLGIEGSIDNADTALTSAFYIGAGLSSIITILAVTAVVAMLRLLVFHIQLGYLNMTTIEFLNHPSNQPSLYDSDDDEDYETDSDFDLEEGDGSFSDNPWKRPWSPSMISASPRRGWPYVRMLKKKSGRAWRRFMLCFLPKHRYRQLTRYQRRASWLRWIPFLDRQPRRRRQRRSHAYGNNMNMDDMFATRTIRPIVVLNEEGPDYEDDMGLDFSVLSEKRSSVDAKPQRNKAARLLDISEEEAFRYQQQLHHSVGSGADDPI</sequence>
<evidence type="ECO:0000313" key="3">
    <source>
        <dbReference type="EMBL" id="KAF7731411.1"/>
    </source>
</evidence>
<proteinExistence type="predicted"/>
<evidence type="ECO:0000256" key="1">
    <source>
        <dbReference type="SAM" id="MobiDB-lite"/>
    </source>
</evidence>
<feature type="region of interest" description="Disordered" evidence="1">
    <location>
        <begin position="231"/>
        <end position="253"/>
    </location>
</feature>
<evidence type="ECO:0000256" key="2">
    <source>
        <dbReference type="SAM" id="Phobius"/>
    </source>
</evidence>
<name>A0A8H7BX29_9FUNG</name>
<feature type="transmembrane region" description="Helical" evidence="2">
    <location>
        <begin position="178"/>
        <end position="205"/>
    </location>
</feature>
<reference evidence="3" key="1">
    <citation type="submission" date="2020-01" db="EMBL/GenBank/DDBJ databases">
        <title>Genome Sequencing of Three Apophysomyces-Like Fungal Strains Confirms a Novel Fungal Genus in the Mucoromycota with divergent Burkholderia-like Endosymbiotic Bacteria.</title>
        <authorList>
            <person name="Stajich J.E."/>
            <person name="Macias A.M."/>
            <person name="Carter-House D."/>
            <person name="Lovett B."/>
            <person name="Kasson L.R."/>
            <person name="Berry K."/>
            <person name="Grigoriev I."/>
            <person name="Chang Y."/>
            <person name="Spatafora J."/>
            <person name="Kasson M.T."/>
        </authorList>
    </citation>
    <scope>NUCLEOTIDE SEQUENCE</scope>
    <source>
        <strain evidence="3">NRRL A-21654</strain>
    </source>
</reference>
<dbReference type="AlphaFoldDB" id="A0A8H7BX29"/>